<keyword evidence="14" id="KW-1185">Reference proteome</keyword>
<keyword evidence="5 10" id="KW-0963">Cytoplasm</keyword>
<dbReference type="InterPro" id="IPR035490">
    <property type="entry name" value="GlmS/FrlB_SIS"/>
</dbReference>
<dbReference type="GO" id="GO:0006047">
    <property type="term" value="P:UDP-N-acetylglucosamine metabolic process"/>
    <property type="evidence" value="ECO:0007669"/>
    <property type="project" value="TreeGrafter"/>
</dbReference>
<comment type="subunit">
    <text evidence="10">Homodimer.</text>
</comment>
<comment type="catalytic activity">
    <reaction evidence="1 10">
        <text>D-fructose 6-phosphate + L-glutamine = D-glucosamine 6-phosphate + L-glutamate</text>
        <dbReference type="Rhea" id="RHEA:13237"/>
        <dbReference type="ChEBI" id="CHEBI:29985"/>
        <dbReference type="ChEBI" id="CHEBI:58359"/>
        <dbReference type="ChEBI" id="CHEBI:58725"/>
        <dbReference type="ChEBI" id="CHEBI:61527"/>
        <dbReference type="EC" id="2.6.1.16"/>
    </reaction>
</comment>
<keyword evidence="6 10" id="KW-0032">Aminotransferase</keyword>
<evidence type="ECO:0000259" key="11">
    <source>
        <dbReference type="PROSITE" id="PS51278"/>
    </source>
</evidence>
<dbReference type="PROSITE" id="PS51278">
    <property type="entry name" value="GATASE_TYPE_2"/>
    <property type="match status" value="1"/>
</dbReference>
<evidence type="ECO:0000256" key="8">
    <source>
        <dbReference type="ARBA" id="ARBA00022737"/>
    </source>
</evidence>
<evidence type="ECO:0000256" key="1">
    <source>
        <dbReference type="ARBA" id="ARBA00001031"/>
    </source>
</evidence>
<evidence type="ECO:0000313" key="14">
    <source>
        <dbReference type="Proteomes" id="UP000063781"/>
    </source>
</evidence>
<sequence length="585" mass="64898">MCGIIGYVGSRNAVDVLIDGLTHLAYRGYDSCGIAVFSDGNLQTQKATGKINNLIPLTKSIKNASIGIGHTRWATHGKPTQENAHPHGKSKITLVHNGIIENYSELKEDLLNKGYSFKSETDTEVCAVLLESLLETHVMLDAIKELHKKIEGSYAIAILDKSDQDTIYCIRKGSPLIIGVGQNETFIASDMSALLDYTKSYYILEDDEMAIIQSNTQVFYDLASFIPIYKEVQEADWSLTAVNKGEFETYMLKEIHDQPEVLKTTFSQELKLDDAFLQDINDIHIVACGTAMHAGLVAKQWIEKYARKRVYVEVASEFRYMDPILDKDDLVIVVSQSGETADSLASLRLANNHDIKTLAVVNVYGSSIQREASRYIMTYAGTEIAVASTKAYIAQLATLYQLTQKLTNNAMKDANTVIPFVESLIHNSQEIHQIAKEYLAVTDAFFIGRGLDYAIALEGSLKLKEISYIHAESYPAGELKHGTISLITDDVLTVALVTQSQVFDKMLSNVQEVRARNSKMILIAPEHLAADESLYDHRINIPHVDDDLMPFVAAIPLQLLAYSSSSLRGCDVDQPRNLAKSVTVE</sequence>
<comment type="function">
    <text evidence="10">Catalyzes the first step in hexosamine metabolism, converting fructose-6P into glucosamine-6P using glutamine as a nitrogen source.</text>
</comment>
<reference evidence="13 14" key="1">
    <citation type="submission" date="2015-10" db="EMBL/GenBank/DDBJ databases">
        <title>Erysipelothrix larvae sp. LV19 isolated from the larval gut of the rhinoceros beetle, Trypoxylus dichotomus.</title>
        <authorList>
            <person name="Lim S."/>
            <person name="Kim B.-C."/>
        </authorList>
    </citation>
    <scope>NUCLEOTIDE SEQUENCE [LARGE SCALE GENOMIC DNA]</scope>
    <source>
        <strain evidence="13 14">LV19</strain>
    </source>
</reference>
<name>A0A109UGR2_9FIRM</name>
<evidence type="ECO:0000256" key="6">
    <source>
        <dbReference type="ARBA" id="ARBA00022576"/>
    </source>
</evidence>
<dbReference type="PANTHER" id="PTHR10937">
    <property type="entry name" value="GLUCOSAMINE--FRUCTOSE-6-PHOSPHATE AMINOTRANSFERASE, ISOMERIZING"/>
    <property type="match status" value="1"/>
</dbReference>
<dbReference type="Gene3D" id="3.40.50.10490">
    <property type="entry name" value="Glucose-6-phosphate isomerase like protein, domain 1"/>
    <property type="match status" value="2"/>
</dbReference>
<evidence type="ECO:0000256" key="10">
    <source>
        <dbReference type="HAMAP-Rule" id="MF_00164"/>
    </source>
</evidence>
<dbReference type="SUPFAM" id="SSF53697">
    <property type="entry name" value="SIS domain"/>
    <property type="match status" value="1"/>
</dbReference>
<dbReference type="InterPro" id="IPR005855">
    <property type="entry name" value="GFAT"/>
</dbReference>
<dbReference type="RefSeq" id="WP_067631587.1">
    <property type="nucleotide sequence ID" value="NZ_CP013213.1"/>
</dbReference>
<proteinExistence type="inferred from homology"/>
<dbReference type="InterPro" id="IPR046348">
    <property type="entry name" value="SIS_dom_sf"/>
</dbReference>
<dbReference type="FunFam" id="3.40.50.10490:FF:000001">
    <property type="entry name" value="Glutamine--fructose-6-phosphate aminotransferase [isomerizing]"/>
    <property type="match status" value="1"/>
</dbReference>
<evidence type="ECO:0000256" key="5">
    <source>
        <dbReference type="ARBA" id="ARBA00022490"/>
    </source>
</evidence>
<dbReference type="GO" id="GO:0005829">
    <property type="term" value="C:cytosol"/>
    <property type="evidence" value="ECO:0007669"/>
    <property type="project" value="TreeGrafter"/>
</dbReference>
<dbReference type="NCBIfam" id="TIGR01135">
    <property type="entry name" value="glmS"/>
    <property type="match status" value="1"/>
</dbReference>
<keyword evidence="9" id="KW-0315">Glutamine amidotransferase</keyword>
<evidence type="ECO:0000313" key="13">
    <source>
        <dbReference type="EMBL" id="AMC93122.1"/>
    </source>
</evidence>
<dbReference type="GO" id="GO:0006002">
    <property type="term" value="P:fructose 6-phosphate metabolic process"/>
    <property type="evidence" value="ECO:0007669"/>
    <property type="project" value="TreeGrafter"/>
</dbReference>
<dbReference type="GO" id="GO:0097367">
    <property type="term" value="F:carbohydrate derivative binding"/>
    <property type="evidence" value="ECO:0007669"/>
    <property type="project" value="InterPro"/>
</dbReference>
<dbReference type="Pfam" id="PF13522">
    <property type="entry name" value="GATase_6"/>
    <property type="match status" value="1"/>
</dbReference>
<dbReference type="GO" id="GO:0006487">
    <property type="term" value="P:protein N-linked glycosylation"/>
    <property type="evidence" value="ECO:0007669"/>
    <property type="project" value="TreeGrafter"/>
</dbReference>
<feature type="domain" description="SIS" evidence="12">
    <location>
        <begin position="434"/>
        <end position="575"/>
    </location>
</feature>
<feature type="initiator methionine" description="Removed" evidence="10">
    <location>
        <position position="1"/>
    </location>
</feature>
<gene>
    <name evidence="10" type="primary">glmS</name>
    <name evidence="13" type="ORF">AOC36_03775</name>
</gene>
<dbReference type="FunFam" id="3.60.20.10:FF:000006">
    <property type="entry name" value="Glutamine--fructose-6-phosphate aminotransferase [isomerizing]"/>
    <property type="match status" value="1"/>
</dbReference>
<dbReference type="STRING" id="1514105.AOC36_03775"/>
<evidence type="ECO:0000256" key="3">
    <source>
        <dbReference type="ARBA" id="ARBA00012916"/>
    </source>
</evidence>
<keyword evidence="7 10" id="KW-0808">Transferase</keyword>
<dbReference type="InterPro" id="IPR047084">
    <property type="entry name" value="GFAT_N"/>
</dbReference>
<keyword evidence="8" id="KW-0677">Repeat</keyword>
<dbReference type="NCBIfam" id="NF001484">
    <property type="entry name" value="PRK00331.1"/>
    <property type="match status" value="1"/>
</dbReference>
<dbReference type="GO" id="GO:0004360">
    <property type="term" value="F:glutamine-fructose-6-phosphate transaminase (isomerizing) activity"/>
    <property type="evidence" value="ECO:0007669"/>
    <property type="project" value="UniProtKB-UniRule"/>
</dbReference>
<evidence type="ECO:0000259" key="12">
    <source>
        <dbReference type="PROSITE" id="PS51464"/>
    </source>
</evidence>
<dbReference type="KEGG" id="erl:AOC36_03775"/>
<dbReference type="Proteomes" id="UP000063781">
    <property type="component" value="Chromosome"/>
</dbReference>
<dbReference type="GO" id="GO:0005975">
    <property type="term" value="P:carbohydrate metabolic process"/>
    <property type="evidence" value="ECO:0007669"/>
    <property type="project" value="UniProtKB-UniRule"/>
</dbReference>
<dbReference type="AlphaFoldDB" id="A0A109UGR2"/>
<evidence type="ECO:0000256" key="2">
    <source>
        <dbReference type="ARBA" id="ARBA00004496"/>
    </source>
</evidence>
<dbReference type="CDD" id="cd05009">
    <property type="entry name" value="SIS_GlmS_GlmD_2"/>
    <property type="match status" value="1"/>
</dbReference>
<evidence type="ECO:0000256" key="7">
    <source>
        <dbReference type="ARBA" id="ARBA00022679"/>
    </source>
</evidence>
<feature type="active site" description="Nucleophile; for GATase activity" evidence="10">
    <location>
        <position position="2"/>
    </location>
</feature>
<feature type="domain" description="Glutamine amidotransferase type-2" evidence="11">
    <location>
        <begin position="2"/>
        <end position="215"/>
    </location>
</feature>
<organism evidence="13 14">
    <name type="scientific">Erysipelothrix larvae</name>
    <dbReference type="NCBI Taxonomy" id="1514105"/>
    <lineage>
        <taxon>Bacteria</taxon>
        <taxon>Bacillati</taxon>
        <taxon>Bacillota</taxon>
        <taxon>Erysipelotrichia</taxon>
        <taxon>Erysipelotrichales</taxon>
        <taxon>Erysipelotrichaceae</taxon>
        <taxon>Erysipelothrix</taxon>
    </lineage>
</organism>
<dbReference type="OrthoDB" id="106547at2"/>
<dbReference type="CDD" id="cd00714">
    <property type="entry name" value="GFAT"/>
    <property type="match status" value="1"/>
</dbReference>
<dbReference type="PROSITE" id="PS51464">
    <property type="entry name" value="SIS"/>
    <property type="match status" value="2"/>
</dbReference>
<dbReference type="HAMAP" id="MF_00164">
    <property type="entry name" value="GlmS"/>
    <property type="match status" value="1"/>
</dbReference>
<feature type="domain" description="SIS" evidence="12">
    <location>
        <begin position="272"/>
        <end position="412"/>
    </location>
</feature>
<dbReference type="InterPro" id="IPR029055">
    <property type="entry name" value="Ntn_hydrolases_N"/>
</dbReference>
<dbReference type="Gene3D" id="3.60.20.10">
    <property type="entry name" value="Glutamine Phosphoribosylpyrophosphate, subunit 1, domain 1"/>
    <property type="match status" value="1"/>
</dbReference>
<dbReference type="SUPFAM" id="SSF56235">
    <property type="entry name" value="N-terminal nucleophile aminohydrolases (Ntn hydrolases)"/>
    <property type="match status" value="1"/>
</dbReference>
<comment type="subcellular location">
    <subcellularLocation>
        <location evidence="2 10">Cytoplasm</location>
    </subcellularLocation>
</comment>
<dbReference type="InterPro" id="IPR001347">
    <property type="entry name" value="SIS_dom"/>
</dbReference>
<dbReference type="InterPro" id="IPR035466">
    <property type="entry name" value="GlmS/AgaS_SIS"/>
</dbReference>
<dbReference type="EC" id="2.6.1.16" evidence="3 10"/>
<dbReference type="PANTHER" id="PTHR10937:SF0">
    <property type="entry name" value="GLUTAMINE--FRUCTOSE-6-PHOSPHATE TRANSAMINASE (ISOMERIZING)"/>
    <property type="match status" value="1"/>
</dbReference>
<protein>
    <recommendedName>
        <fullName evidence="4 10">Glutamine--fructose-6-phosphate aminotransferase [isomerizing]</fullName>
        <ecNumber evidence="3 10">2.6.1.16</ecNumber>
    </recommendedName>
    <alternativeName>
        <fullName evidence="10">D-fructose-6-phosphate amidotransferase</fullName>
    </alternativeName>
    <alternativeName>
        <fullName evidence="10">GFAT</fullName>
    </alternativeName>
    <alternativeName>
        <fullName evidence="10">Glucosamine-6-phosphate synthase</fullName>
    </alternativeName>
    <alternativeName>
        <fullName evidence="10">Hexosephosphate aminotransferase</fullName>
    </alternativeName>
    <alternativeName>
        <fullName evidence="10">L-glutamine--D-fructose-6-phosphate amidotransferase</fullName>
    </alternativeName>
</protein>
<dbReference type="Pfam" id="PF01380">
    <property type="entry name" value="SIS"/>
    <property type="match status" value="2"/>
</dbReference>
<evidence type="ECO:0000256" key="9">
    <source>
        <dbReference type="ARBA" id="ARBA00022962"/>
    </source>
</evidence>
<dbReference type="CDD" id="cd05008">
    <property type="entry name" value="SIS_GlmS_GlmD_1"/>
    <property type="match status" value="1"/>
</dbReference>
<dbReference type="EMBL" id="CP013213">
    <property type="protein sequence ID" value="AMC93122.1"/>
    <property type="molecule type" value="Genomic_DNA"/>
</dbReference>
<feature type="active site" description="For Fru-6P isomerization activity" evidence="10">
    <location>
        <position position="580"/>
    </location>
</feature>
<evidence type="ECO:0000256" key="4">
    <source>
        <dbReference type="ARBA" id="ARBA00016090"/>
    </source>
</evidence>
<accession>A0A109UGR2</accession>
<dbReference type="InterPro" id="IPR017932">
    <property type="entry name" value="GATase_2_dom"/>
</dbReference>